<sequence length="501" mass="55817">MKQNVETSAPAREERLHAGIAFGGTCGELRCSLNKGGTCLSTPNRAFSETYGCQFTLSLGIINTLRNAVVIMHGPIGCGYCSTATTGTGKTYKRLRDPGSSGTIWLSSNLDESDVIGGGEEKLKEAVLFADREYRPEIIVVVSSCVPALVGDDVDAILENLQSDTAARLIACNCEGFKTKIMATAYDAAYNGIMKGITEPYREWRPLTESDQDRAEREFRISRTVNVFNVGSMSRTDELELERLLNAVGLNVNFLPCYAEPDDFQTSLEAALNVSVCGTHDDYYLKYLRESFGIPYLIDTIPIGKKNVARWLRKIAEFFHLEKETEDLIALEEAALEEGLAPFREKLRGKRVYIGGGEVRILATASIAQDLGMEIVGLKGHHVDEFLLPLFETLDNAEEIPINIATQHPFEQANVIERVKPDVIIIHTGGNSISAKHGLPLLPLFSPSINYLGYSGEYEMARRLSRIIRNPSLNRHLSRFCPKPFKQSWYQENPFKYIRDK</sequence>
<keyword evidence="1 2" id="KW-0535">Nitrogen fixation</keyword>
<dbReference type="InterPro" id="IPR000318">
    <property type="entry name" value="Nase_comp1_CS"/>
</dbReference>
<evidence type="ECO:0000259" key="3">
    <source>
        <dbReference type="Pfam" id="PF00148"/>
    </source>
</evidence>
<evidence type="ECO:0000313" key="4">
    <source>
        <dbReference type="EMBL" id="SBV97481.1"/>
    </source>
</evidence>
<evidence type="ECO:0000256" key="1">
    <source>
        <dbReference type="ARBA" id="ARBA00023231"/>
    </source>
</evidence>
<protein>
    <submittedName>
        <fullName evidence="4">Nitrogenase molybdenum-iron protein, alpha and beta chain</fullName>
    </submittedName>
</protein>
<accession>A0A212JDF6</accession>
<feature type="domain" description="Nitrogenase/oxidoreductase component 1" evidence="3">
    <location>
        <begin position="53"/>
        <end position="466"/>
    </location>
</feature>
<dbReference type="Pfam" id="PF00148">
    <property type="entry name" value="Oxidored_nitro"/>
    <property type="match status" value="1"/>
</dbReference>
<proteinExistence type="inferred from homology"/>
<comment type="similarity">
    <text evidence="2">Belongs to the NifD/NifK/NifE/NifN family.</text>
</comment>
<dbReference type="GO" id="GO:0016163">
    <property type="term" value="F:nitrogenase activity"/>
    <property type="evidence" value="ECO:0007669"/>
    <property type="project" value="InterPro"/>
</dbReference>
<reference evidence="4" key="1">
    <citation type="submission" date="2016-04" db="EMBL/GenBank/DDBJ databases">
        <authorList>
            <person name="Evans L.H."/>
            <person name="Alamgir A."/>
            <person name="Owens N."/>
            <person name="Weber N.D."/>
            <person name="Virtaneva K."/>
            <person name="Barbian K."/>
            <person name="Babar A."/>
            <person name="Rosenke K."/>
        </authorList>
    </citation>
    <scope>NUCLEOTIDE SEQUENCE</scope>
    <source>
        <strain evidence="4">86</strain>
    </source>
</reference>
<dbReference type="PANTHER" id="PTHR42956:SF1">
    <property type="entry name" value="NITROGENASE IRON-MOLYBDENUM COFACTOR BIOSYNTHESIS PROTEIN NIFE"/>
    <property type="match status" value="1"/>
</dbReference>
<dbReference type="Gene3D" id="3.40.50.1980">
    <property type="entry name" value="Nitrogenase molybdenum iron protein domain"/>
    <property type="match status" value="1"/>
</dbReference>
<dbReference type="Gene3D" id="3.40.50.12380">
    <property type="entry name" value="Nitrogenase MoFe cofactor biosynthesis protein NifE, C-terminal"/>
    <property type="match status" value="1"/>
</dbReference>
<dbReference type="PANTHER" id="PTHR42956">
    <property type="entry name" value="NITROGENASE IRON-MOLYBDENUM COFACTOR BIOSYNTHESIS PROTEIN NIFE"/>
    <property type="match status" value="1"/>
</dbReference>
<dbReference type="SUPFAM" id="SSF53807">
    <property type="entry name" value="Helical backbone' metal receptor"/>
    <property type="match status" value="1"/>
</dbReference>
<organism evidence="4">
    <name type="scientific">uncultured Eubacteriales bacterium</name>
    <dbReference type="NCBI Taxonomy" id="172733"/>
    <lineage>
        <taxon>Bacteria</taxon>
        <taxon>Bacillati</taxon>
        <taxon>Bacillota</taxon>
        <taxon>Clostridia</taxon>
        <taxon>Eubacteriales</taxon>
        <taxon>environmental samples</taxon>
    </lineage>
</organism>
<evidence type="ECO:0000256" key="2">
    <source>
        <dbReference type="RuleBase" id="RU004021"/>
    </source>
</evidence>
<dbReference type="AlphaFoldDB" id="A0A212JDF6"/>
<dbReference type="InterPro" id="IPR049939">
    <property type="entry name" value="NifE-like"/>
</dbReference>
<name>A0A212JDF6_9FIRM</name>
<dbReference type="PROSITE" id="PS00699">
    <property type="entry name" value="NITROGENASE_1_1"/>
    <property type="match status" value="1"/>
</dbReference>
<dbReference type="EMBL" id="FLUN01000001">
    <property type="protein sequence ID" value="SBV97481.1"/>
    <property type="molecule type" value="Genomic_DNA"/>
</dbReference>
<dbReference type="InterPro" id="IPR000510">
    <property type="entry name" value="Nase/OxRdtase_comp1"/>
</dbReference>
<gene>
    <name evidence="4" type="ORF">KL86CLO1_10916</name>
</gene>